<evidence type="ECO:0000256" key="1">
    <source>
        <dbReference type="ARBA" id="ARBA00022614"/>
    </source>
</evidence>
<evidence type="ECO:0000256" key="3">
    <source>
        <dbReference type="ARBA" id="ARBA00022741"/>
    </source>
</evidence>
<dbReference type="GO" id="GO:0043531">
    <property type="term" value="F:ADP binding"/>
    <property type="evidence" value="ECO:0007669"/>
    <property type="project" value="InterPro"/>
</dbReference>
<keyword evidence="5" id="KW-0067">ATP-binding</keyword>
<evidence type="ECO:0000256" key="2">
    <source>
        <dbReference type="ARBA" id="ARBA00022737"/>
    </source>
</evidence>
<dbReference type="GO" id="GO:0051707">
    <property type="term" value="P:response to other organism"/>
    <property type="evidence" value="ECO:0007669"/>
    <property type="project" value="UniProtKB-ARBA"/>
</dbReference>
<dbReference type="InterPro" id="IPR032675">
    <property type="entry name" value="LRR_dom_sf"/>
</dbReference>
<name>A0A2K3NU03_TRIPR</name>
<gene>
    <name evidence="10" type="ORF">L195_g002988</name>
</gene>
<evidence type="ECO:0000256" key="5">
    <source>
        <dbReference type="ARBA" id="ARBA00022840"/>
    </source>
</evidence>
<reference evidence="10 11" key="2">
    <citation type="journal article" date="2017" name="Front. Plant Sci.">
        <title>Gene Classification and Mining of Molecular Markers Useful in Red Clover (Trifolium pratense) Breeding.</title>
        <authorList>
            <person name="Istvanek J."/>
            <person name="Dluhosova J."/>
            <person name="Dluhos P."/>
            <person name="Patkova L."/>
            <person name="Nedelnik J."/>
            <person name="Repkova J."/>
        </authorList>
    </citation>
    <scope>NUCLEOTIDE SEQUENCE [LARGE SCALE GENOMIC DNA]</scope>
    <source>
        <strain evidence="11">cv. Tatra</strain>
        <tissue evidence="10">Young leaves</tissue>
    </source>
</reference>
<dbReference type="InterPro" id="IPR027417">
    <property type="entry name" value="P-loop_NTPase"/>
</dbReference>
<keyword evidence="2" id="KW-0677">Repeat</keyword>
<keyword evidence="3" id="KW-0547">Nucleotide-binding</keyword>
<evidence type="ECO:0000259" key="9">
    <source>
        <dbReference type="Pfam" id="PF25019"/>
    </source>
</evidence>
<evidence type="ECO:0000259" key="8">
    <source>
        <dbReference type="Pfam" id="PF23559"/>
    </source>
</evidence>
<dbReference type="InterPro" id="IPR036388">
    <property type="entry name" value="WH-like_DNA-bd_sf"/>
</dbReference>
<evidence type="ECO:0000259" key="7">
    <source>
        <dbReference type="Pfam" id="PF18052"/>
    </source>
</evidence>
<comment type="caution">
    <text evidence="10">The sequence shown here is derived from an EMBL/GenBank/DDBJ whole genome shotgun (WGS) entry which is preliminary data.</text>
</comment>
<keyword evidence="4" id="KW-0611">Plant defense</keyword>
<dbReference type="PANTHER" id="PTHR36766:SF40">
    <property type="entry name" value="DISEASE RESISTANCE PROTEIN RGA3"/>
    <property type="match status" value="1"/>
</dbReference>
<dbReference type="FunFam" id="3.40.50.300:FF:001091">
    <property type="entry name" value="Probable disease resistance protein At1g61300"/>
    <property type="match status" value="1"/>
</dbReference>
<dbReference type="Pfam" id="PF18052">
    <property type="entry name" value="Rx_N"/>
    <property type="match status" value="1"/>
</dbReference>
<protein>
    <submittedName>
        <fullName evidence="10">NBS-LRR resistance protein</fullName>
    </submittedName>
</protein>
<dbReference type="InterPro" id="IPR056789">
    <property type="entry name" value="LRR_R13L1-DRL21"/>
</dbReference>
<feature type="domain" description="NB-ARC" evidence="6">
    <location>
        <begin position="175"/>
        <end position="347"/>
    </location>
</feature>
<reference evidence="10 11" key="1">
    <citation type="journal article" date="2014" name="Am. J. Bot.">
        <title>Genome assembly and annotation for red clover (Trifolium pratense; Fabaceae).</title>
        <authorList>
            <person name="Istvanek J."/>
            <person name="Jaros M."/>
            <person name="Krenek A."/>
            <person name="Repkova J."/>
        </authorList>
    </citation>
    <scope>NUCLEOTIDE SEQUENCE [LARGE SCALE GENOMIC DNA]</scope>
    <source>
        <strain evidence="11">cv. Tatra</strain>
        <tissue evidence="10">Young leaves</tissue>
    </source>
</reference>
<dbReference type="FunFam" id="1.10.10.10:FF:000322">
    <property type="entry name" value="Probable disease resistance protein At1g63360"/>
    <property type="match status" value="1"/>
</dbReference>
<dbReference type="PANTHER" id="PTHR36766">
    <property type="entry name" value="PLANT BROAD-SPECTRUM MILDEW RESISTANCE PROTEIN RPW8"/>
    <property type="match status" value="1"/>
</dbReference>
<accession>A0A2K3NU03</accession>
<dbReference type="InterPro" id="IPR002182">
    <property type="entry name" value="NB-ARC"/>
</dbReference>
<dbReference type="EMBL" id="ASHM01001350">
    <property type="protein sequence ID" value="PNY06519.1"/>
    <property type="molecule type" value="Genomic_DNA"/>
</dbReference>
<dbReference type="Pfam" id="PF00931">
    <property type="entry name" value="NB-ARC"/>
    <property type="match status" value="1"/>
</dbReference>
<organism evidence="10 11">
    <name type="scientific">Trifolium pratense</name>
    <name type="common">Red clover</name>
    <dbReference type="NCBI Taxonomy" id="57577"/>
    <lineage>
        <taxon>Eukaryota</taxon>
        <taxon>Viridiplantae</taxon>
        <taxon>Streptophyta</taxon>
        <taxon>Embryophyta</taxon>
        <taxon>Tracheophyta</taxon>
        <taxon>Spermatophyta</taxon>
        <taxon>Magnoliopsida</taxon>
        <taxon>eudicotyledons</taxon>
        <taxon>Gunneridae</taxon>
        <taxon>Pentapetalae</taxon>
        <taxon>rosids</taxon>
        <taxon>fabids</taxon>
        <taxon>Fabales</taxon>
        <taxon>Fabaceae</taxon>
        <taxon>Papilionoideae</taxon>
        <taxon>50 kb inversion clade</taxon>
        <taxon>NPAAA clade</taxon>
        <taxon>Hologalegina</taxon>
        <taxon>IRL clade</taxon>
        <taxon>Trifolieae</taxon>
        <taxon>Trifolium</taxon>
    </lineage>
</organism>
<dbReference type="SUPFAM" id="SSF52540">
    <property type="entry name" value="P-loop containing nucleoside triphosphate hydrolases"/>
    <property type="match status" value="1"/>
</dbReference>
<feature type="domain" description="Disease resistance protein winged helix" evidence="8">
    <location>
        <begin position="431"/>
        <end position="497"/>
    </location>
</feature>
<feature type="domain" description="Disease resistance N-terminal" evidence="7">
    <location>
        <begin position="15"/>
        <end position="101"/>
    </location>
</feature>
<evidence type="ECO:0000313" key="11">
    <source>
        <dbReference type="Proteomes" id="UP000236291"/>
    </source>
</evidence>
<dbReference type="SUPFAM" id="SSF52058">
    <property type="entry name" value="L domain-like"/>
    <property type="match status" value="2"/>
</dbReference>
<dbReference type="Pfam" id="PF25019">
    <property type="entry name" value="LRR_R13L1-DRL21"/>
    <property type="match status" value="1"/>
</dbReference>
<dbReference type="Gene3D" id="1.10.10.10">
    <property type="entry name" value="Winged helix-like DNA-binding domain superfamily/Winged helix DNA-binding domain"/>
    <property type="match status" value="1"/>
</dbReference>
<dbReference type="InterPro" id="IPR042197">
    <property type="entry name" value="Apaf_helical"/>
</dbReference>
<dbReference type="Gene3D" id="3.40.50.300">
    <property type="entry name" value="P-loop containing nucleotide triphosphate hydrolases"/>
    <property type="match status" value="1"/>
</dbReference>
<evidence type="ECO:0000313" key="10">
    <source>
        <dbReference type="EMBL" id="PNY06519.1"/>
    </source>
</evidence>
<evidence type="ECO:0000256" key="4">
    <source>
        <dbReference type="ARBA" id="ARBA00022821"/>
    </source>
</evidence>
<evidence type="ECO:0000259" key="6">
    <source>
        <dbReference type="Pfam" id="PF00931"/>
    </source>
</evidence>
<keyword evidence="1" id="KW-0433">Leucine-rich repeat</keyword>
<dbReference type="STRING" id="57577.A0A2K3NU03"/>
<dbReference type="Gene3D" id="1.20.5.4130">
    <property type="match status" value="1"/>
</dbReference>
<proteinExistence type="predicted"/>
<dbReference type="PRINTS" id="PR00364">
    <property type="entry name" value="DISEASERSIST"/>
</dbReference>
<dbReference type="Proteomes" id="UP000236291">
    <property type="component" value="Unassembled WGS sequence"/>
</dbReference>
<dbReference type="GO" id="GO:0005524">
    <property type="term" value="F:ATP binding"/>
    <property type="evidence" value="ECO:0007669"/>
    <property type="project" value="UniProtKB-KW"/>
</dbReference>
<dbReference type="Gene3D" id="1.10.8.430">
    <property type="entry name" value="Helical domain of apoptotic protease-activating factors"/>
    <property type="match status" value="1"/>
</dbReference>
<dbReference type="InterPro" id="IPR041118">
    <property type="entry name" value="Rx_N"/>
</dbReference>
<feature type="domain" description="R13L1/DRL21-like LRR repeat region" evidence="9">
    <location>
        <begin position="684"/>
        <end position="808"/>
    </location>
</feature>
<dbReference type="AlphaFoldDB" id="A0A2K3NU03"/>
<dbReference type="PROSITE" id="PS51450">
    <property type="entry name" value="LRR"/>
    <property type="match status" value="1"/>
</dbReference>
<dbReference type="GO" id="GO:0006952">
    <property type="term" value="P:defense response"/>
    <property type="evidence" value="ECO:0007669"/>
    <property type="project" value="UniProtKB-KW"/>
</dbReference>
<dbReference type="InterPro" id="IPR058922">
    <property type="entry name" value="WHD_DRP"/>
</dbReference>
<dbReference type="Pfam" id="PF23559">
    <property type="entry name" value="WHD_DRP"/>
    <property type="match status" value="1"/>
</dbReference>
<sequence>MAVALIGGSFLSASVQTLMDKLASKDFQDYFNNKNLNISLLRQLETTLLAFQAVLDDAEHKQINNLAVKQWLDELKDAIFDAEDLLNQISYDSLRCKMENTQAENITNQVRNFLSSPFKSFYGEINSQMKIMCQRLQLFAQQKDILGLQTVSGRVSRRTPSSSLVNESVIVGRTDDKQKLMNMLLSDRGIGNNIGVIAVLGMGGVGKTTLAQLLYNDKEVQEHFELKAWACVSEDFDILRVTKTLLESVTSRSWESNNLDFLRVELKKNSIEKRFLFVLDDMWNHSYNDWDELISPFINGKSGSRVIITTRHQKVADVAHTFPIHKLDPLSDEDSWSLLSKHAFESNEFHETKHIDLEAIGRKIARKCGGLPIAAKTLGGLLRSKVDRKEWTAILNSDMWNLPNDNIMPALFLSYQYLPSHLKRCFAYCSIFPKDYIIDKKQLILLWMAEGFLEHSQGENAAEKVGDDYFVELLSRSLIQQYDTQQFVMHDLVNDLATLVSGKSCCRLECGDKISKNIRHFSYNQEEYDNFKKFEIVYDCKSLRSFLPIGSWRGKMYLSTMVVHDLLPSFRRLRVLSLSNYANLTILPNSVGSLVQLRYLDLSHTEIKSLPETTCNLYNLQTMLLSNCRNLTELPVHIGKLISLRHLDICGTNIKEMPMEIVGLESLQTLTFFVVGRQKVGLGIKELRKFPHLHGKLTIKNLHNVIDAMEAYDANLKSKEQIDELELQWGEQTEDSRVEKDVLDALKPSINLKKLSIRLYGGTSFPTWLGDSLFSNMVSLRINNCEYCVTLPPLGQLPSLKYLSISGMAMLETIGSEFYYVQRGDTNSSFQPFPSLERLEFWYMPNWKEWLPFEGDEFPFPRLKTLWLYQCPELRGHLPSHLSSIQEIEINGCHHLLPTQTTLRWLTSIKCITIMGSHWDTKGSQWSLLESDSPCLLQDVKIWCFHTLLYLPKMIINNNCLRHLTLNDIPSLVAFPVDGLPTSLQSLVIHRCQNLTFLPPETWSSYTSLVTLELWNSCQELTAFPLDGFPALQSIHIYGCKSLESIFISDCSPPRSSTLQSLSISRCKALPQKMDSLTALEHLSLYDLPKELKLPFCEGACLPPKLRSIYIVSAGIATPVTDWGLQHLSALSKLSIGGDDDIVTTLLNERLLPISLVSLTITRLSKMKSFEGIGLRHLSSLEKLQFRYFSRLKYLTEGTLPCNLKSLKFENCPRLESLSEDSLPSSLKRLIIRECPLLEERYGSERGEHWSKIAHIPVIKINDKVTI</sequence>
<dbReference type="InterPro" id="IPR001611">
    <property type="entry name" value="Leu-rich_rpt"/>
</dbReference>
<dbReference type="Gene3D" id="3.80.10.10">
    <property type="entry name" value="Ribonuclease Inhibitor"/>
    <property type="match status" value="2"/>
</dbReference>